<dbReference type="Proteomes" id="UP001255185">
    <property type="component" value="Unassembled WGS sequence"/>
</dbReference>
<reference evidence="3 4" key="1">
    <citation type="submission" date="2023-07" db="EMBL/GenBank/DDBJ databases">
        <title>Sorghum-associated microbial communities from plants grown in Nebraska, USA.</title>
        <authorList>
            <person name="Schachtman D."/>
        </authorList>
    </citation>
    <scope>NUCLEOTIDE SEQUENCE [LARGE SCALE GENOMIC DNA]</scope>
    <source>
        <strain evidence="3 4">3773</strain>
    </source>
</reference>
<evidence type="ECO:0000256" key="1">
    <source>
        <dbReference type="ARBA" id="ARBA00038494"/>
    </source>
</evidence>
<evidence type="ECO:0000259" key="2">
    <source>
        <dbReference type="Pfam" id="PF00535"/>
    </source>
</evidence>
<name>A0ABU1TNR9_9FLAO</name>
<accession>A0ABU1TNR9</accession>
<comment type="caution">
    <text evidence="3">The sequence shown here is derived from an EMBL/GenBank/DDBJ whole genome shotgun (WGS) entry which is preliminary data.</text>
</comment>
<dbReference type="SUPFAM" id="SSF53448">
    <property type="entry name" value="Nucleotide-diphospho-sugar transferases"/>
    <property type="match status" value="1"/>
</dbReference>
<comment type="similarity">
    <text evidence="1">Belongs to the glycosyltransferase 2 family. WaaE/KdtX subfamily.</text>
</comment>
<evidence type="ECO:0000313" key="4">
    <source>
        <dbReference type="Proteomes" id="UP001255185"/>
    </source>
</evidence>
<dbReference type="Gene3D" id="3.90.550.10">
    <property type="entry name" value="Spore Coat Polysaccharide Biosynthesis Protein SpsA, Chain A"/>
    <property type="match status" value="1"/>
</dbReference>
<sequence length="254" mass="30511">MEYTRTNKLSVLIITLNEEAHMHELLSDLDFADEVIVVDSYSKDRTKDISTSFKNVRFLEHTFENYTAQRNFAIDQARNNWILFIDADERLTPELKEEIIQTVNSDTDVSAFLFYRKFFFKKRILHFSGWQTDRIFRLFKKDKARYTYRRLVHEKLDVEGKVDIFKNKLIHYSYSDYQSYKGKMIAYGKLKAKEKLFIGFKPTFIHYYGHPIYTFLYQYLIRLGILDGKKGIIICYLNALSVKARYRELKRLKF</sequence>
<organism evidence="3 4">
    <name type="scientific">Flavobacterium arsenatis</name>
    <dbReference type="NCBI Taxonomy" id="1484332"/>
    <lineage>
        <taxon>Bacteria</taxon>
        <taxon>Pseudomonadati</taxon>
        <taxon>Bacteroidota</taxon>
        <taxon>Flavobacteriia</taxon>
        <taxon>Flavobacteriales</taxon>
        <taxon>Flavobacteriaceae</taxon>
        <taxon>Flavobacterium</taxon>
    </lineage>
</organism>
<gene>
    <name evidence="3" type="ORF">J2X31_001634</name>
</gene>
<dbReference type="RefSeq" id="WP_310025839.1">
    <property type="nucleotide sequence ID" value="NZ_JAVDVI010000006.1"/>
</dbReference>
<feature type="domain" description="Glycosyltransferase 2-like" evidence="2">
    <location>
        <begin position="10"/>
        <end position="134"/>
    </location>
</feature>
<dbReference type="PANTHER" id="PTHR43630">
    <property type="entry name" value="POLY-BETA-1,6-N-ACETYL-D-GLUCOSAMINE SYNTHASE"/>
    <property type="match status" value="1"/>
</dbReference>
<proteinExistence type="inferred from homology"/>
<evidence type="ECO:0000313" key="3">
    <source>
        <dbReference type="EMBL" id="MDR6967622.1"/>
    </source>
</evidence>
<dbReference type="EMBL" id="JAVDVI010000006">
    <property type="protein sequence ID" value="MDR6967622.1"/>
    <property type="molecule type" value="Genomic_DNA"/>
</dbReference>
<dbReference type="CDD" id="cd02511">
    <property type="entry name" value="Beta4Glucosyltransferase"/>
    <property type="match status" value="1"/>
</dbReference>
<dbReference type="InterPro" id="IPR029044">
    <property type="entry name" value="Nucleotide-diphossugar_trans"/>
</dbReference>
<keyword evidence="4" id="KW-1185">Reference proteome</keyword>
<protein>
    <submittedName>
        <fullName evidence="3">Glycosyltransferase involved in cell wall biosynthesis</fullName>
    </submittedName>
</protein>
<dbReference type="PANTHER" id="PTHR43630:SF2">
    <property type="entry name" value="GLYCOSYLTRANSFERASE"/>
    <property type="match status" value="1"/>
</dbReference>
<dbReference type="Pfam" id="PF00535">
    <property type="entry name" value="Glycos_transf_2"/>
    <property type="match status" value="1"/>
</dbReference>
<dbReference type="InterPro" id="IPR001173">
    <property type="entry name" value="Glyco_trans_2-like"/>
</dbReference>